<keyword evidence="5 10" id="KW-0999">Mitochondrion inner membrane</keyword>
<evidence type="ECO:0000256" key="1">
    <source>
        <dbReference type="ARBA" id="ARBA00004434"/>
    </source>
</evidence>
<comment type="similarity">
    <text evidence="3 10">Belongs to the cytochrome c oxidase VIIc family.</text>
</comment>
<dbReference type="EMBL" id="JBBXJM010000004">
    <property type="protein sequence ID" value="KAL1409191.1"/>
    <property type="molecule type" value="Genomic_DNA"/>
</dbReference>
<comment type="subunit">
    <text evidence="10">Component of the cytochrome c oxidase (complex IV, CIV), a multisubunit enzyme composed of a catalytic core of 3 subunits and several supernumerary subunits. The complex exists as a monomer or a dimer and forms supercomplexes (SCs) in the inner mitochondrial membrane with ubiquinol-cytochrome c oxidoreductase (cytochrome b-c1 complex, complex III, CIII).</text>
</comment>
<evidence type="ECO:0000256" key="2">
    <source>
        <dbReference type="ARBA" id="ARBA00004673"/>
    </source>
</evidence>
<protein>
    <recommendedName>
        <fullName evidence="10">Cytochrome c oxidase subunit 8, mitochondrial</fullName>
    </recommendedName>
    <alternativeName>
        <fullName evidence="10">Cytochrome c oxidase polypeptide VIII</fullName>
    </alternativeName>
</protein>
<keyword evidence="4" id="KW-0812">Transmembrane</keyword>
<evidence type="ECO:0000256" key="6">
    <source>
        <dbReference type="ARBA" id="ARBA00022946"/>
    </source>
</evidence>
<evidence type="ECO:0000256" key="8">
    <source>
        <dbReference type="ARBA" id="ARBA00023128"/>
    </source>
</evidence>
<evidence type="ECO:0000256" key="10">
    <source>
        <dbReference type="RuleBase" id="RU368123"/>
    </source>
</evidence>
<comment type="subcellular location">
    <subcellularLocation>
        <location evidence="1 10">Mitochondrion inner membrane</location>
        <topology evidence="1 10">Single-pass membrane protein</topology>
    </subcellularLocation>
</comment>
<dbReference type="SUPFAM" id="SSF81427">
    <property type="entry name" value="Mitochondrial cytochrome c oxidase subunit VIIc (aka VIIIa)"/>
    <property type="match status" value="1"/>
</dbReference>
<comment type="function">
    <text evidence="10">Component of the cytochrome c oxidase, the last enzyme in the mitochondrial electron transport chain which drives oxidative phosphorylation. The respiratory chain contains 3 multisubunit complexes succinate dehydrogenase (complex II, CII), ubiquinol-cytochrome c oxidoreductase (cytochrome b-c1 complex, complex III, CIII) and cytochrome c oxidase (complex IV, CIV), that cooperate to transfer electrons derived from NADH and succinate to molecular oxygen, creating an electrochemical gradient over the inner membrane that drives transmembrane transport and the ATP synthase. Cytochrome c oxidase is the component of the respiratory chain that catalyzes the reduction of oxygen to water. Electrons originating from reduced cytochrome c in the intermembrane space (IMS) are transferred via the dinuclear copper A center (CU(A)) of subunit 2 and heme A of subunit 1 to the active site in subunit 1, a binuclear center (BNC) formed by heme A3 and copper B (CU(B)). The BNC reduces molecular oxygen to 2 water molecules using 4 electrons from cytochrome c in the IMS and 4 protons from the mitochondrial matrix.</text>
</comment>
<dbReference type="PANTHER" id="PTHR13313">
    <property type="entry name" value="CYTOCHROME C OXIDASE SUBUNIT VIIC"/>
    <property type="match status" value="1"/>
</dbReference>
<sequence length="79" mass="8792">MSMLIRTSALRAAARNVAAPRQQVRNLHVENNVDHTIPTSVNNKAWFALKFVAYTATGFGLPFFSVWYHNKKAANGGVF</sequence>
<evidence type="ECO:0000256" key="7">
    <source>
        <dbReference type="ARBA" id="ARBA00022989"/>
    </source>
</evidence>
<dbReference type="InterPro" id="IPR004202">
    <property type="entry name" value="COX7C/Cox8"/>
</dbReference>
<name>A0ABR3Q3G7_9TREE</name>
<gene>
    <name evidence="11" type="ORF">Q8F55_006021</name>
</gene>
<dbReference type="Pfam" id="PF02935">
    <property type="entry name" value="COX7C"/>
    <property type="match status" value="1"/>
</dbReference>
<dbReference type="Proteomes" id="UP001565368">
    <property type="component" value="Unassembled WGS sequence"/>
</dbReference>
<accession>A0ABR3Q3G7</accession>
<dbReference type="Gene3D" id="4.10.49.10">
    <property type="entry name" value="Cytochrome c oxidase subunit VIIc"/>
    <property type="match status" value="1"/>
</dbReference>
<comment type="pathway">
    <text evidence="2 10">Energy metabolism; oxidative phosphorylation.</text>
</comment>
<evidence type="ECO:0000256" key="4">
    <source>
        <dbReference type="ARBA" id="ARBA00022692"/>
    </source>
</evidence>
<keyword evidence="9" id="KW-0472">Membrane</keyword>
<dbReference type="PANTHER" id="PTHR13313:SF0">
    <property type="entry name" value="CYTOCHROME C OXIDASE SUBUNIT 7C, MITOCHONDRIAL"/>
    <property type="match status" value="1"/>
</dbReference>
<keyword evidence="12" id="KW-1185">Reference proteome</keyword>
<keyword evidence="7" id="KW-1133">Transmembrane helix</keyword>
<reference evidence="11 12" key="1">
    <citation type="submission" date="2023-08" db="EMBL/GenBank/DDBJ databases">
        <title>Annotated Genome Sequence of Vanrija albida AlHP1.</title>
        <authorList>
            <person name="Herzog R."/>
        </authorList>
    </citation>
    <scope>NUCLEOTIDE SEQUENCE [LARGE SCALE GENOMIC DNA]</scope>
    <source>
        <strain evidence="11 12">AlHP1</strain>
    </source>
</reference>
<dbReference type="GeneID" id="95987064"/>
<keyword evidence="6 10" id="KW-0809">Transit peptide</keyword>
<dbReference type="InterPro" id="IPR036636">
    <property type="entry name" value="COX7C/Cox8_sf"/>
</dbReference>
<keyword evidence="8 10" id="KW-0496">Mitochondrion</keyword>
<evidence type="ECO:0000313" key="11">
    <source>
        <dbReference type="EMBL" id="KAL1409191.1"/>
    </source>
</evidence>
<dbReference type="RefSeq" id="XP_069209135.1">
    <property type="nucleotide sequence ID" value="XM_069354493.1"/>
</dbReference>
<evidence type="ECO:0000256" key="9">
    <source>
        <dbReference type="ARBA" id="ARBA00023136"/>
    </source>
</evidence>
<comment type="caution">
    <text evidence="11">The sequence shown here is derived from an EMBL/GenBank/DDBJ whole genome shotgun (WGS) entry which is preliminary data.</text>
</comment>
<organism evidence="11 12">
    <name type="scientific">Vanrija albida</name>
    <dbReference type="NCBI Taxonomy" id="181172"/>
    <lineage>
        <taxon>Eukaryota</taxon>
        <taxon>Fungi</taxon>
        <taxon>Dikarya</taxon>
        <taxon>Basidiomycota</taxon>
        <taxon>Agaricomycotina</taxon>
        <taxon>Tremellomycetes</taxon>
        <taxon>Trichosporonales</taxon>
        <taxon>Trichosporonaceae</taxon>
        <taxon>Vanrija</taxon>
    </lineage>
</organism>
<evidence type="ECO:0000256" key="3">
    <source>
        <dbReference type="ARBA" id="ARBA00010514"/>
    </source>
</evidence>
<proteinExistence type="inferred from homology"/>
<evidence type="ECO:0000313" key="12">
    <source>
        <dbReference type="Proteomes" id="UP001565368"/>
    </source>
</evidence>
<evidence type="ECO:0000256" key="5">
    <source>
        <dbReference type="ARBA" id="ARBA00022792"/>
    </source>
</evidence>